<organism evidence="9 10">
    <name type="scientific">Devosia insulae DS-56</name>
    <dbReference type="NCBI Taxonomy" id="1116389"/>
    <lineage>
        <taxon>Bacteria</taxon>
        <taxon>Pseudomonadati</taxon>
        <taxon>Pseudomonadota</taxon>
        <taxon>Alphaproteobacteria</taxon>
        <taxon>Hyphomicrobiales</taxon>
        <taxon>Devosiaceae</taxon>
        <taxon>Devosia</taxon>
    </lineage>
</organism>
<feature type="transmembrane region" description="Helical" evidence="7">
    <location>
        <begin position="12"/>
        <end position="37"/>
    </location>
</feature>
<dbReference type="CDD" id="cd06261">
    <property type="entry name" value="TM_PBP2"/>
    <property type="match status" value="1"/>
</dbReference>
<keyword evidence="2 7" id="KW-0813">Transport</keyword>
<dbReference type="PANTHER" id="PTHR30193:SF1">
    <property type="entry name" value="ABC TRANSPORTER PERMEASE PROTEIN YESP-RELATED"/>
    <property type="match status" value="1"/>
</dbReference>
<keyword evidence="10" id="KW-1185">Reference proteome</keyword>
<evidence type="ECO:0000313" key="9">
    <source>
        <dbReference type="EMBL" id="OEO28084.1"/>
    </source>
</evidence>
<keyword evidence="5 7" id="KW-1133">Transmembrane helix</keyword>
<evidence type="ECO:0000256" key="5">
    <source>
        <dbReference type="ARBA" id="ARBA00022989"/>
    </source>
</evidence>
<comment type="similarity">
    <text evidence="7">Belongs to the binding-protein-dependent transport system permease family.</text>
</comment>
<comment type="subcellular location">
    <subcellularLocation>
        <location evidence="1 7">Cell membrane</location>
        <topology evidence="1 7">Multi-pass membrane protein</topology>
    </subcellularLocation>
</comment>
<reference evidence="9 10" key="1">
    <citation type="journal article" date="2015" name="Genome Announc.">
        <title>Genome Assemblies of Three Soil-Associated Devosia species: D. insulae, D. limi, and D. soli.</title>
        <authorList>
            <person name="Hassan Y.I."/>
            <person name="Lepp D."/>
            <person name="Zhou T."/>
        </authorList>
    </citation>
    <scope>NUCLEOTIDE SEQUENCE [LARGE SCALE GENOMIC DNA]</scope>
    <source>
        <strain evidence="9 10">DS-56</strain>
    </source>
</reference>
<dbReference type="GO" id="GO:0005886">
    <property type="term" value="C:plasma membrane"/>
    <property type="evidence" value="ECO:0007669"/>
    <property type="project" value="UniProtKB-SubCell"/>
</dbReference>
<dbReference type="PROSITE" id="PS50928">
    <property type="entry name" value="ABC_TM1"/>
    <property type="match status" value="1"/>
</dbReference>
<dbReference type="RefSeq" id="WP_069912660.1">
    <property type="nucleotide sequence ID" value="NZ_LAJE02000401.1"/>
</dbReference>
<evidence type="ECO:0000256" key="4">
    <source>
        <dbReference type="ARBA" id="ARBA00022692"/>
    </source>
</evidence>
<keyword evidence="3" id="KW-1003">Cell membrane</keyword>
<dbReference type="AlphaFoldDB" id="A0A1E5XHX5"/>
<keyword evidence="4 7" id="KW-0812">Transmembrane</keyword>
<gene>
    <name evidence="9" type="ORF">VW23_006675</name>
</gene>
<protein>
    <submittedName>
        <fullName evidence="9">ABC transporter permease</fullName>
    </submittedName>
</protein>
<feature type="transmembrane region" description="Helical" evidence="7">
    <location>
        <begin position="74"/>
        <end position="95"/>
    </location>
</feature>
<feature type="transmembrane region" description="Helical" evidence="7">
    <location>
        <begin position="262"/>
        <end position="282"/>
    </location>
</feature>
<keyword evidence="6 7" id="KW-0472">Membrane</keyword>
<dbReference type="Proteomes" id="UP000095463">
    <property type="component" value="Unassembled WGS sequence"/>
</dbReference>
<evidence type="ECO:0000259" key="8">
    <source>
        <dbReference type="PROSITE" id="PS50928"/>
    </source>
</evidence>
<dbReference type="SUPFAM" id="SSF161098">
    <property type="entry name" value="MetI-like"/>
    <property type="match status" value="1"/>
</dbReference>
<dbReference type="OrthoDB" id="9773727at2"/>
<dbReference type="GO" id="GO:0055085">
    <property type="term" value="P:transmembrane transport"/>
    <property type="evidence" value="ECO:0007669"/>
    <property type="project" value="InterPro"/>
</dbReference>
<proteinExistence type="inferred from homology"/>
<comment type="caution">
    <text evidence="9">The sequence shown here is derived from an EMBL/GenBank/DDBJ whole genome shotgun (WGS) entry which is preliminary data.</text>
</comment>
<evidence type="ECO:0000256" key="2">
    <source>
        <dbReference type="ARBA" id="ARBA00022448"/>
    </source>
</evidence>
<dbReference type="InterPro" id="IPR035906">
    <property type="entry name" value="MetI-like_sf"/>
</dbReference>
<evidence type="ECO:0000313" key="10">
    <source>
        <dbReference type="Proteomes" id="UP000095463"/>
    </source>
</evidence>
<feature type="transmembrane region" description="Helical" evidence="7">
    <location>
        <begin position="156"/>
        <end position="179"/>
    </location>
</feature>
<dbReference type="PANTHER" id="PTHR30193">
    <property type="entry name" value="ABC TRANSPORTER PERMEASE PROTEIN"/>
    <property type="match status" value="1"/>
</dbReference>
<dbReference type="InterPro" id="IPR051393">
    <property type="entry name" value="ABC_transporter_permease"/>
</dbReference>
<feature type="domain" description="ABC transmembrane type-1" evidence="8">
    <location>
        <begin position="66"/>
        <end position="281"/>
    </location>
</feature>
<evidence type="ECO:0000256" key="1">
    <source>
        <dbReference type="ARBA" id="ARBA00004651"/>
    </source>
</evidence>
<feature type="transmembrane region" description="Helical" evidence="7">
    <location>
        <begin position="213"/>
        <end position="233"/>
    </location>
</feature>
<dbReference type="InterPro" id="IPR000515">
    <property type="entry name" value="MetI-like"/>
</dbReference>
<feature type="transmembrane region" description="Helical" evidence="7">
    <location>
        <begin position="107"/>
        <end position="127"/>
    </location>
</feature>
<evidence type="ECO:0000256" key="6">
    <source>
        <dbReference type="ARBA" id="ARBA00023136"/>
    </source>
</evidence>
<dbReference type="EMBL" id="LAJE02000401">
    <property type="protein sequence ID" value="OEO28084.1"/>
    <property type="molecule type" value="Genomic_DNA"/>
</dbReference>
<evidence type="ECO:0000256" key="7">
    <source>
        <dbReference type="RuleBase" id="RU363032"/>
    </source>
</evidence>
<dbReference type="Pfam" id="PF00528">
    <property type="entry name" value="BPD_transp_1"/>
    <property type="match status" value="1"/>
</dbReference>
<accession>A0A1E5XHX5</accession>
<sequence>MSPRRRSEITWALIFATPAILGFVLLKAMPILFSLYISMTDWSAVGDAHWVGLDNFEKMLFADPLFWRSLQVTAYYTLVSVPVSMAFAFFLATLLNQRIPGLGIFRTIFYIPSIVPIIASTVIWLWMFNPDFGLFNSVLGAVGIPKLQYIFSEDQVVPSLVFMSIWGVGPMMIIFLAGLQEVPKELYEAADIDGSNAWHKLVHITLPMMTPTILFNLMISMVAAFQTFVQPFIMTNGGPNNGSLFFVFWIYRKAFQDSQMGYASALAWALFIIISVLSYLIFRTSNKWVFYRGGDD</sequence>
<evidence type="ECO:0000256" key="3">
    <source>
        <dbReference type="ARBA" id="ARBA00022475"/>
    </source>
</evidence>
<name>A0A1E5XHX5_9HYPH</name>
<dbReference type="Gene3D" id="1.10.3720.10">
    <property type="entry name" value="MetI-like"/>
    <property type="match status" value="1"/>
</dbReference>